<dbReference type="SUPFAM" id="SSF57603">
    <property type="entry name" value="FnI-like domain"/>
    <property type="match status" value="1"/>
</dbReference>
<dbReference type="SMART" id="SM00214">
    <property type="entry name" value="VWC"/>
    <property type="match status" value="2"/>
</dbReference>
<evidence type="ECO:0000256" key="7">
    <source>
        <dbReference type="PROSITE-ProRule" id="PRU01005"/>
    </source>
</evidence>
<feature type="signal peptide" evidence="9">
    <location>
        <begin position="1"/>
        <end position="16"/>
    </location>
</feature>
<reference evidence="13" key="1">
    <citation type="submission" date="2025-08" db="UniProtKB">
        <authorList>
            <consortium name="RefSeq"/>
        </authorList>
    </citation>
    <scope>IDENTIFICATION</scope>
    <source>
        <tissue evidence="13">Gonads</tissue>
    </source>
</reference>
<dbReference type="SMART" id="SM00059">
    <property type="entry name" value="FN2"/>
    <property type="match status" value="1"/>
</dbReference>
<evidence type="ECO:0000256" key="1">
    <source>
        <dbReference type="ARBA" id="ARBA00004613"/>
    </source>
</evidence>
<protein>
    <submittedName>
        <fullName evidence="13">Fibronectin</fullName>
    </submittedName>
</protein>
<keyword evidence="9" id="KW-0732">Signal</keyword>
<dbReference type="InterPro" id="IPR051666">
    <property type="entry name" value="SP_Capacitation_Regulator"/>
</dbReference>
<dbReference type="GO" id="GO:0009986">
    <property type="term" value="C:cell surface"/>
    <property type="evidence" value="ECO:0007669"/>
    <property type="project" value="TreeGrafter"/>
</dbReference>
<dbReference type="Pfam" id="PF00040">
    <property type="entry name" value="fn2"/>
    <property type="match status" value="1"/>
</dbReference>
<dbReference type="GeneID" id="106158279"/>
<comment type="similarity">
    <text evidence="2">Belongs to the seminal plasma protein family.</text>
</comment>
<keyword evidence="5 7" id="KW-1015">Disulfide bond</keyword>
<comment type="subcellular location">
    <subcellularLocation>
        <location evidence="1">Secreted</location>
    </subcellularLocation>
</comment>
<keyword evidence="4" id="KW-0677">Repeat</keyword>
<dbReference type="InParanoid" id="A0A1S3HVT0"/>
<dbReference type="PANTHER" id="PTHR22918">
    <property type="entry name" value="SEMINAL PLASMA PROTEIN"/>
    <property type="match status" value="1"/>
</dbReference>
<dbReference type="SUPFAM" id="SSF57440">
    <property type="entry name" value="Kringle-like"/>
    <property type="match status" value="1"/>
</dbReference>
<dbReference type="InterPro" id="IPR013806">
    <property type="entry name" value="Kringle-like"/>
</dbReference>
<dbReference type="InterPro" id="IPR001007">
    <property type="entry name" value="VWF_dom"/>
</dbReference>
<evidence type="ECO:0000256" key="5">
    <source>
        <dbReference type="ARBA" id="ARBA00023157"/>
    </source>
</evidence>
<dbReference type="Pfam" id="PF01549">
    <property type="entry name" value="ShK"/>
    <property type="match status" value="2"/>
</dbReference>
<dbReference type="InterPro" id="IPR036943">
    <property type="entry name" value="FN_type2_sf"/>
</dbReference>
<dbReference type="GO" id="GO:0008201">
    <property type="term" value="F:heparin binding"/>
    <property type="evidence" value="ECO:0007669"/>
    <property type="project" value="TreeGrafter"/>
</dbReference>
<dbReference type="RefSeq" id="XP_013389656.1">
    <property type="nucleotide sequence ID" value="XM_013534202.2"/>
</dbReference>
<dbReference type="Proteomes" id="UP000085678">
    <property type="component" value="Unplaced"/>
</dbReference>
<dbReference type="KEGG" id="lak:106158279"/>
<feature type="domain" description="Fibronectin type-II" evidence="10">
    <location>
        <begin position="218"/>
        <end position="264"/>
    </location>
</feature>
<dbReference type="InterPro" id="IPR000562">
    <property type="entry name" value="FN_type2_dom"/>
</dbReference>
<dbReference type="GO" id="GO:0005576">
    <property type="term" value="C:extracellular region"/>
    <property type="evidence" value="ECO:0007669"/>
    <property type="project" value="UniProtKB-SubCell"/>
</dbReference>
<accession>A0A1S3HVT0</accession>
<proteinExistence type="inferred from homology"/>
<dbReference type="PROSITE" id="PS51092">
    <property type="entry name" value="FN2_2"/>
    <property type="match status" value="1"/>
</dbReference>
<dbReference type="Gene3D" id="2.10.10.10">
    <property type="entry name" value="Fibronectin, type II, collagen-binding"/>
    <property type="match status" value="1"/>
</dbReference>
<dbReference type="PANTHER" id="PTHR22918:SF1">
    <property type="entry name" value="FIBRONECTIN TYPE-II DOMAIN-CONTAINING PROTEIN"/>
    <property type="match status" value="1"/>
</dbReference>
<dbReference type="PRINTS" id="PR00013">
    <property type="entry name" value="FNTYPEII"/>
</dbReference>
<feature type="region of interest" description="Disordered" evidence="8">
    <location>
        <begin position="314"/>
        <end position="408"/>
    </location>
</feature>
<evidence type="ECO:0000256" key="8">
    <source>
        <dbReference type="SAM" id="MobiDB-lite"/>
    </source>
</evidence>
<feature type="compositionally biased region" description="Low complexity" evidence="8">
    <location>
        <begin position="314"/>
        <end position="336"/>
    </location>
</feature>
<evidence type="ECO:0000313" key="12">
    <source>
        <dbReference type="Proteomes" id="UP000085678"/>
    </source>
</evidence>
<dbReference type="AlphaFoldDB" id="A0A1S3HVT0"/>
<feature type="chain" id="PRO_5010266357" evidence="9">
    <location>
        <begin position="17"/>
        <end position="408"/>
    </location>
</feature>
<name>A0A1S3HVT0_LINAN</name>
<comment type="caution">
    <text evidence="6">Lacks conserved residue(s) required for the propagation of feature annotation.</text>
</comment>
<gene>
    <name evidence="13" type="primary">LOC106158279</name>
</gene>
<feature type="domain" description="ShKT" evidence="11">
    <location>
        <begin position="180"/>
        <end position="211"/>
    </location>
</feature>
<keyword evidence="3" id="KW-0964">Secreted</keyword>
<dbReference type="PROSITE" id="PS51670">
    <property type="entry name" value="SHKT"/>
    <property type="match status" value="2"/>
</dbReference>
<organism evidence="12 13">
    <name type="scientific">Lingula anatina</name>
    <name type="common">Brachiopod</name>
    <name type="synonym">Lingula unguis</name>
    <dbReference type="NCBI Taxonomy" id="7574"/>
    <lineage>
        <taxon>Eukaryota</taxon>
        <taxon>Metazoa</taxon>
        <taxon>Spiralia</taxon>
        <taxon>Lophotrochozoa</taxon>
        <taxon>Brachiopoda</taxon>
        <taxon>Linguliformea</taxon>
        <taxon>Lingulata</taxon>
        <taxon>Lingulida</taxon>
        <taxon>Linguloidea</taxon>
        <taxon>Lingulidae</taxon>
        <taxon>Lingula</taxon>
    </lineage>
</organism>
<evidence type="ECO:0000256" key="6">
    <source>
        <dbReference type="PROSITE-ProRule" id="PRU00479"/>
    </source>
</evidence>
<evidence type="ECO:0000256" key="4">
    <source>
        <dbReference type="ARBA" id="ARBA00022737"/>
    </source>
</evidence>
<evidence type="ECO:0000256" key="2">
    <source>
        <dbReference type="ARBA" id="ARBA00010011"/>
    </source>
</evidence>
<evidence type="ECO:0000259" key="11">
    <source>
        <dbReference type="PROSITE" id="PS51670"/>
    </source>
</evidence>
<dbReference type="SMART" id="SM00254">
    <property type="entry name" value="ShKT"/>
    <property type="match status" value="2"/>
</dbReference>
<evidence type="ECO:0000313" key="13">
    <source>
        <dbReference type="RefSeq" id="XP_013389656.1"/>
    </source>
</evidence>
<dbReference type="OrthoDB" id="6228768at2759"/>
<dbReference type="CDD" id="cd00062">
    <property type="entry name" value="FN2"/>
    <property type="match status" value="1"/>
</dbReference>
<evidence type="ECO:0000256" key="9">
    <source>
        <dbReference type="SAM" id="SignalP"/>
    </source>
</evidence>
<keyword evidence="12" id="KW-1185">Reference proteome</keyword>
<evidence type="ECO:0000259" key="10">
    <source>
        <dbReference type="PROSITE" id="PS51092"/>
    </source>
</evidence>
<feature type="disulfide bond" evidence="7">
    <location>
        <begin position="195"/>
        <end position="208"/>
    </location>
</feature>
<evidence type="ECO:0000256" key="3">
    <source>
        <dbReference type="ARBA" id="ARBA00022525"/>
    </source>
</evidence>
<dbReference type="InterPro" id="IPR003582">
    <property type="entry name" value="ShKT_dom"/>
</dbReference>
<feature type="domain" description="ShKT" evidence="11">
    <location>
        <begin position="271"/>
        <end position="306"/>
    </location>
</feature>
<sequence length="408" mass="44166">MLFALTVVFCASAAFAAPDFTVCKHNGEEYKQGEEWHPSDDIVCQCISAVNNATSCTSICPQYTHIPKDCSLVDVSGEACPKLSCDWEAKCRSNGTWHDQDEEWYEGCNYKCKCTDAKRGLISCQSACTEYTLIPPNCKLLQVDGECCRKLVCGDELSKIPPSQIKETTDNNNNDASMGCYDIQFNCADYGQGICTSAWARENCAKSCGFCATNEGNSNGNACVFPFNYKGRQVDSCILSNADYPWCSTTSQYDQDKKWGYCHAELMKTRCKDTDGTTECNKYAKESCGAFKDWAKGHCERYCGLCENPFVPSTTPAPTTTPVTTSATTAVEPPTVSMEPVTNKPTPTPGVPVKETPTPAAATKPVVDPLKGDKSTLPPVTQPEVTPIEGSGDGSGDKGSGVDVLLFL</sequence>